<reference evidence="4 5" key="1">
    <citation type="journal article" date="2015" name="Genome Biol.">
        <title>Comparative genomics of Steinernema reveals deeply conserved gene regulatory networks.</title>
        <authorList>
            <person name="Dillman A.R."/>
            <person name="Macchietto M."/>
            <person name="Porter C.F."/>
            <person name="Rogers A."/>
            <person name="Williams B."/>
            <person name="Antoshechkin I."/>
            <person name="Lee M.M."/>
            <person name="Goodwin Z."/>
            <person name="Lu X."/>
            <person name="Lewis E.E."/>
            <person name="Goodrich-Blair H."/>
            <person name="Stock S.P."/>
            <person name="Adams B.J."/>
            <person name="Sternberg P.W."/>
            <person name="Mortazavi A."/>
        </authorList>
    </citation>
    <scope>NUCLEOTIDE SEQUENCE [LARGE SCALE GENOMIC DNA]</scope>
    <source>
        <strain evidence="4 5">ALL</strain>
    </source>
</reference>
<evidence type="ECO:0000256" key="1">
    <source>
        <dbReference type="ARBA" id="ARBA00005964"/>
    </source>
</evidence>
<dbReference type="PANTHER" id="PTHR43142:SF1">
    <property type="entry name" value="CARBOXYLIC ESTER HYDROLASE"/>
    <property type="match status" value="1"/>
</dbReference>
<dbReference type="Proteomes" id="UP000298663">
    <property type="component" value="Unassembled WGS sequence"/>
</dbReference>
<sequence>MALKWIKENISHFGGDPERITAFGQSAGAASVDLLSLSPHSYGRIIAKMFQENSMRSLQPRDSSGWIGGNMLRMAKPELVISYSRSHALNLGFKKVGDHEDWTMKRYGNFAKGPQGFP</sequence>
<dbReference type="Pfam" id="PF00135">
    <property type="entry name" value="COesterase"/>
    <property type="match status" value="1"/>
</dbReference>
<reference evidence="4 5" key="2">
    <citation type="journal article" date="2019" name="G3 (Bethesda)">
        <title>Hybrid Assembly of the Genome of the Entomopathogenic Nematode Steinernema carpocapsae Identifies the X-Chromosome.</title>
        <authorList>
            <person name="Serra L."/>
            <person name="Macchietto M."/>
            <person name="Macias-Munoz A."/>
            <person name="McGill C.J."/>
            <person name="Rodriguez I.M."/>
            <person name="Rodriguez B."/>
            <person name="Murad R."/>
            <person name="Mortazavi A."/>
        </authorList>
    </citation>
    <scope>NUCLEOTIDE SEQUENCE [LARGE SCALE GENOMIC DNA]</scope>
    <source>
        <strain evidence="4 5">ALL</strain>
    </source>
</reference>
<comment type="caution">
    <text evidence="4">The sequence shown here is derived from an EMBL/GenBank/DDBJ whole genome shotgun (WGS) entry which is preliminary data.</text>
</comment>
<keyword evidence="5" id="KW-1185">Reference proteome</keyword>
<dbReference type="EMBL" id="AZBU02000003">
    <property type="protein sequence ID" value="TKR86398.1"/>
    <property type="molecule type" value="Genomic_DNA"/>
</dbReference>
<dbReference type="SUPFAM" id="SSF53474">
    <property type="entry name" value="alpha/beta-Hydrolases"/>
    <property type="match status" value="1"/>
</dbReference>
<dbReference type="InterPro" id="IPR029058">
    <property type="entry name" value="AB_hydrolase_fold"/>
</dbReference>
<feature type="domain" description="Carboxylesterase type B" evidence="3">
    <location>
        <begin position="1"/>
        <end position="45"/>
    </location>
</feature>
<evidence type="ECO:0000313" key="5">
    <source>
        <dbReference type="Proteomes" id="UP000298663"/>
    </source>
</evidence>
<dbReference type="AlphaFoldDB" id="A0A4U5NRW5"/>
<evidence type="ECO:0000259" key="3">
    <source>
        <dbReference type="Pfam" id="PF00135"/>
    </source>
</evidence>
<proteinExistence type="inferred from homology"/>
<dbReference type="InterPro" id="IPR002018">
    <property type="entry name" value="CarbesteraseB"/>
</dbReference>
<evidence type="ECO:0000313" key="4">
    <source>
        <dbReference type="EMBL" id="TKR86398.1"/>
    </source>
</evidence>
<dbReference type="STRING" id="34508.A0A4U5NRW5"/>
<comment type="similarity">
    <text evidence="1">Belongs to the type-B carboxylesterase/lipase family.</text>
</comment>
<name>A0A4U5NRW5_STECR</name>
<dbReference type="PANTHER" id="PTHR43142">
    <property type="entry name" value="CARBOXYLIC ESTER HYDROLASE"/>
    <property type="match status" value="1"/>
</dbReference>
<protein>
    <recommendedName>
        <fullName evidence="3">Carboxylesterase type B domain-containing protein</fullName>
    </recommendedName>
</protein>
<evidence type="ECO:0000256" key="2">
    <source>
        <dbReference type="ARBA" id="ARBA00022801"/>
    </source>
</evidence>
<dbReference type="OrthoDB" id="3200163at2759"/>
<accession>A0A4U5NRW5</accession>
<dbReference type="GO" id="GO:0016787">
    <property type="term" value="F:hydrolase activity"/>
    <property type="evidence" value="ECO:0007669"/>
    <property type="project" value="UniProtKB-KW"/>
</dbReference>
<gene>
    <name evidence="4" type="ORF">L596_010999</name>
</gene>
<dbReference type="Gene3D" id="3.40.50.1820">
    <property type="entry name" value="alpha/beta hydrolase"/>
    <property type="match status" value="1"/>
</dbReference>
<organism evidence="4 5">
    <name type="scientific">Steinernema carpocapsae</name>
    <name type="common">Entomopathogenic nematode</name>
    <dbReference type="NCBI Taxonomy" id="34508"/>
    <lineage>
        <taxon>Eukaryota</taxon>
        <taxon>Metazoa</taxon>
        <taxon>Ecdysozoa</taxon>
        <taxon>Nematoda</taxon>
        <taxon>Chromadorea</taxon>
        <taxon>Rhabditida</taxon>
        <taxon>Tylenchina</taxon>
        <taxon>Panagrolaimomorpha</taxon>
        <taxon>Strongyloidoidea</taxon>
        <taxon>Steinernematidae</taxon>
        <taxon>Steinernema</taxon>
    </lineage>
</organism>
<keyword evidence="2" id="KW-0378">Hydrolase</keyword>